<accession>A0A914UM80</accession>
<evidence type="ECO:0000256" key="1">
    <source>
        <dbReference type="SAM" id="MobiDB-lite"/>
    </source>
</evidence>
<feature type="region of interest" description="Disordered" evidence="1">
    <location>
        <begin position="1"/>
        <end position="57"/>
    </location>
</feature>
<feature type="region of interest" description="Disordered" evidence="1">
    <location>
        <begin position="82"/>
        <end position="101"/>
    </location>
</feature>
<proteinExistence type="predicted"/>
<feature type="compositionally biased region" description="Low complexity" evidence="1">
    <location>
        <begin position="47"/>
        <end position="57"/>
    </location>
</feature>
<protein>
    <submittedName>
        <fullName evidence="3">Uncharacterized protein</fullName>
    </submittedName>
</protein>
<sequence length="101" mass="10927">MRGRCAQSASHRTSPRAAASSSSLTSSSQSQPSSRANADRERERSHSGGAEASSSAAVDRRRLFFSHCRAPSVEFIAFSRAKSARLSRSVSRANDNGARRW</sequence>
<keyword evidence="2" id="KW-1185">Reference proteome</keyword>
<feature type="compositionally biased region" description="Low complexity" evidence="1">
    <location>
        <begin position="8"/>
        <end position="36"/>
    </location>
</feature>
<dbReference type="AlphaFoldDB" id="A0A914UM80"/>
<feature type="compositionally biased region" description="Basic and acidic residues" evidence="1">
    <location>
        <begin position="37"/>
        <end position="46"/>
    </location>
</feature>
<dbReference type="Proteomes" id="UP000887566">
    <property type="component" value="Unplaced"/>
</dbReference>
<dbReference type="WBParaSite" id="PSAMB.scaffold1081size36210.g10840.t1">
    <property type="protein sequence ID" value="PSAMB.scaffold1081size36210.g10840.t1"/>
    <property type="gene ID" value="PSAMB.scaffold1081size36210.g10840"/>
</dbReference>
<evidence type="ECO:0000313" key="2">
    <source>
        <dbReference type="Proteomes" id="UP000887566"/>
    </source>
</evidence>
<organism evidence="2 3">
    <name type="scientific">Plectus sambesii</name>
    <dbReference type="NCBI Taxonomy" id="2011161"/>
    <lineage>
        <taxon>Eukaryota</taxon>
        <taxon>Metazoa</taxon>
        <taxon>Ecdysozoa</taxon>
        <taxon>Nematoda</taxon>
        <taxon>Chromadorea</taxon>
        <taxon>Plectida</taxon>
        <taxon>Plectina</taxon>
        <taxon>Plectoidea</taxon>
        <taxon>Plectidae</taxon>
        <taxon>Plectus</taxon>
    </lineage>
</organism>
<name>A0A914UM80_9BILA</name>
<reference evidence="3" key="1">
    <citation type="submission" date="2022-11" db="UniProtKB">
        <authorList>
            <consortium name="WormBaseParasite"/>
        </authorList>
    </citation>
    <scope>IDENTIFICATION</scope>
</reference>
<evidence type="ECO:0000313" key="3">
    <source>
        <dbReference type="WBParaSite" id="PSAMB.scaffold1081size36210.g10840.t1"/>
    </source>
</evidence>